<evidence type="ECO:0000313" key="5">
    <source>
        <dbReference type="Proteomes" id="UP000095285"/>
    </source>
</evidence>
<sequence>MNCARGESSYGDGSNHCGLKDDEDGNLVKFTCFLCGLTENCRYGLVEVSGRTHNYRYKDEMYYMLDPFRNRNTVNERRLTRTKANTCSKTSGSKTASILDILVLGAICSICGQPVCIGEDCGVFYAKAFCIVCINREKAHFPKNFIEQIDATRKQRKSERKEVTVFV</sequence>
<dbReference type="eggNOG" id="KOG4543">
    <property type="taxonomic scope" value="Eukaryota"/>
</dbReference>
<dbReference type="AlphaFoldDB" id="A0A1I7VT10"/>
<dbReference type="FunCoup" id="A0A1I7VT10">
    <property type="interactions" value="31"/>
</dbReference>
<dbReference type="PANTHER" id="PTHR31849:SF1">
    <property type="entry name" value="CYSTEINE-RICH DPF MOTIF DOMAIN-CONTAINING PROTEIN 1"/>
    <property type="match status" value="1"/>
</dbReference>
<evidence type="ECO:0000313" key="4">
    <source>
        <dbReference type="EMBL" id="EFO26259.1"/>
    </source>
</evidence>
<dbReference type="WBParaSite" id="EN70_5942">
    <property type="protein sequence ID" value="EN70_5942"/>
    <property type="gene ID" value="EN70_5942"/>
</dbReference>
<reference evidence="6" key="2">
    <citation type="submission" date="2016-11" db="UniProtKB">
        <authorList>
            <consortium name="WormBaseParasite"/>
        </authorList>
    </citation>
    <scope>IDENTIFICATION</scope>
</reference>
<dbReference type="OrthoDB" id="191995at2759"/>
<organism evidence="5 6">
    <name type="scientific">Loa loa</name>
    <name type="common">Eye worm</name>
    <name type="synonym">Filaria loa</name>
    <dbReference type="NCBI Taxonomy" id="7209"/>
    <lineage>
        <taxon>Eukaryota</taxon>
        <taxon>Metazoa</taxon>
        <taxon>Ecdysozoa</taxon>
        <taxon>Nematoda</taxon>
        <taxon>Chromadorea</taxon>
        <taxon>Rhabditida</taxon>
        <taxon>Spirurina</taxon>
        <taxon>Spiruromorpha</taxon>
        <taxon>Filarioidea</taxon>
        <taxon>Onchocercidae</taxon>
        <taxon>Loa</taxon>
    </lineage>
</organism>
<feature type="domain" description="Cysteine-rich DPF motif" evidence="3">
    <location>
        <begin position="30"/>
        <end position="149"/>
    </location>
</feature>
<proteinExistence type="inferred from homology"/>
<dbReference type="EMBL" id="JH712123">
    <property type="protein sequence ID" value="EFO26259.1"/>
    <property type="molecule type" value="Genomic_DNA"/>
</dbReference>
<dbReference type="KEGG" id="loa:LOAG_02228"/>
<evidence type="ECO:0000256" key="1">
    <source>
        <dbReference type="ARBA" id="ARBA00007917"/>
    </source>
</evidence>
<dbReference type="Proteomes" id="UP000095285">
    <property type="component" value="Unassembled WGS sequence"/>
</dbReference>
<evidence type="ECO:0000259" key="3">
    <source>
        <dbReference type="Pfam" id="PF10170"/>
    </source>
</evidence>
<dbReference type="InterPro" id="IPR018785">
    <property type="entry name" value="CDPF1_dom"/>
</dbReference>
<dbReference type="OMA" id="YKDEMYY"/>
<accession>A0A1S0U7Y8</accession>
<dbReference type="GeneID" id="9939612"/>
<reference evidence="4 5" key="1">
    <citation type="submission" date="2012-04" db="EMBL/GenBank/DDBJ databases">
        <title>The Genome Sequence of Loa loa.</title>
        <authorList>
            <consortium name="The Broad Institute Genome Sequencing Platform"/>
            <consortium name="Broad Institute Genome Sequencing Center for Infectious Disease"/>
            <person name="Nutman T.B."/>
            <person name="Fink D.L."/>
            <person name="Russ C."/>
            <person name="Young S."/>
            <person name="Zeng Q."/>
            <person name="Gargeya S."/>
            <person name="Alvarado L."/>
            <person name="Berlin A."/>
            <person name="Chapman S.B."/>
            <person name="Chen Z."/>
            <person name="Freedman E."/>
            <person name="Gellesch M."/>
            <person name="Goldberg J."/>
            <person name="Griggs A."/>
            <person name="Gujja S."/>
            <person name="Heilman E.R."/>
            <person name="Heiman D."/>
            <person name="Howarth C."/>
            <person name="Mehta T."/>
            <person name="Neiman D."/>
            <person name="Pearson M."/>
            <person name="Roberts A."/>
            <person name="Saif S."/>
            <person name="Shea T."/>
            <person name="Shenoy N."/>
            <person name="Sisk P."/>
            <person name="Stolte C."/>
            <person name="Sykes S."/>
            <person name="White J."/>
            <person name="Yandava C."/>
            <person name="Haas B."/>
            <person name="Henn M.R."/>
            <person name="Nusbaum C."/>
            <person name="Birren B."/>
        </authorList>
    </citation>
    <scope>NUCLEOTIDE SEQUENCE [LARGE SCALE GENOMIC DNA]</scope>
</reference>
<protein>
    <recommendedName>
        <fullName evidence="2">Cysteine-rich DPF motif domain-containing protein 1</fullName>
    </recommendedName>
</protein>
<keyword evidence="5" id="KW-1185">Reference proteome</keyword>
<dbReference type="RefSeq" id="XP_003137814.1">
    <property type="nucleotide sequence ID" value="XM_003137766.2"/>
</dbReference>
<accession>A0A1I7VT10</accession>
<dbReference type="PANTHER" id="PTHR31849">
    <property type="entry name" value="CYSTEINE-RICH PDF MOTIF DOMAIN-CONTAINING PROTEIN 1"/>
    <property type="match status" value="1"/>
</dbReference>
<dbReference type="CTD" id="9939612"/>
<comment type="similarity">
    <text evidence="1">Belongs to the CDPF1 family.</text>
</comment>
<gene>
    <name evidence="4 6" type="ORF">LOAG_02228</name>
</gene>
<dbReference type="InParanoid" id="A0A1I7VT10"/>
<name>A0A1I7VT10_LOALO</name>
<evidence type="ECO:0000256" key="2">
    <source>
        <dbReference type="ARBA" id="ARBA00014801"/>
    </source>
</evidence>
<dbReference type="Pfam" id="PF10170">
    <property type="entry name" value="C6_DPF"/>
    <property type="match status" value="1"/>
</dbReference>
<evidence type="ECO:0000313" key="6">
    <source>
        <dbReference type="WBParaSite" id="EN70_5942"/>
    </source>
</evidence>
<dbReference type="InterPro" id="IPR042426">
    <property type="entry name" value="CDPF1"/>
</dbReference>